<feature type="transmembrane region" description="Helical" evidence="1">
    <location>
        <begin position="252"/>
        <end position="271"/>
    </location>
</feature>
<protein>
    <submittedName>
        <fullName evidence="4">Acyltransferase</fullName>
    </submittedName>
</protein>
<comment type="caution">
    <text evidence="4">The sequence shown here is derived from an EMBL/GenBank/DDBJ whole genome shotgun (WGS) entry which is preliminary data.</text>
</comment>
<feature type="transmembrane region" description="Helical" evidence="1">
    <location>
        <begin position="191"/>
        <end position="213"/>
    </location>
</feature>
<evidence type="ECO:0000259" key="2">
    <source>
        <dbReference type="Pfam" id="PF01757"/>
    </source>
</evidence>
<dbReference type="Pfam" id="PF19040">
    <property type="entry name" value="SGNH"/>
    <property type="match status" value="1"/>
</dbReference>
<reference evidence="4 5" key="1">
    <citation type="submission" date="2018-08" db="EMBL/GenBank/DDBJ databases">
        <title>Pseudooceanicola sediminis CY03 in the family Rhodobacteracea.</title>
        <authorList>
            <person name="Zhang Y.-J."/>
        </authorList>
    </citation>
    <scope>NUCLEOTIDE SEQUENCE [LARGE SCALE GENOMIC DNA]</scope>
    <source>
        <strain evidence="4 5">CY03</strain>
    </source>
</reference>
<keyword evidence="1" id="KW-0472">Membrane</keyword>
<name>A0A399J0K7_9RHOB</name>
<organism evidence="4 5">
    <name type="scientific">Pseudooceanicola sediminis</name>
    <dbReference type="NCBI Taxonomy" id="2211117"/>
    <lineage>
        <taxon>Bacteria</taxon>
        <taxon>Pseudomonadati</taxon>
        <taxon>Pseudomonadota</taxon>
        <taxon>Alphaproteobacteria</taxon>
        <taxon>Rhodobacterales</taxon>
        <taxon>Paracoccaceae</taxon>
        <taxon>Pseudooceanicola</taxon>
    </lineage>
</organism>
<evidence type="ECO:0000259" key="3">
    <source>
        <dbReference type="Pfam" id="PF19040"/>
    </source>
</evidence>
<keyword evidence="1" id="KW-0812">Transmembrane</keyword>
<evidence type="ECO:0000313" key="5">
    <source>
        <dbReference type="Proteomes" id="UP000265848"/>
    </source>
</evidence>
<feature type="transmembrane region" description="Helical" evidence="1">
    <location>
        <begin position="42"/>
        <end position="61"/>
    </location>
</feature>
<dbReference type="Proteomes" id="UP000265848">
    <property type="component" value="Unassembled WGS sequence"/>
</dbReference>
<evidence type="ECO:0000256" key="1">
    <source>
        <dbReference type="SAM" id="Phobius"/>
    </source>
</evidence>
<keyword evidence="4" id="KW-0012">Acyltransferase</keyword>
<feature type="transmembrane region" description="Helical" evidence="1">
    <location>
        <begin position="219"/>
        <end position="240"/>
    </location>
</feature>
<evidence type="ECO:0000313" key="4">
    <source>
        <dbReference type="EMBL" id="RII38069.1"/>
    </source>
</evidence>
<dbReference type="PANTHER" id="PTHR23028">
    <property type="entry name" value="ACETYLTRANSFERASE"/>
    <property type="match status" value="1"/>
</dbReference>
<dbReference type="OrthoDB" id="9796461at2"/>
<dbReference type="InterPro" id="IPR043968">
    <property type="entry name" value="SGNH"/>
</dbReference>
<keyword evidence="1" id="KW-1133">Transmembrane helix</keyword>
<dbReference type="AlphaFoldDB" id="A0A399J0K7"/>
<feature type="transmembrane region" description="Helical" evidence="1">
    <location>
        <begin position="156"/>
        <end position="179"/>
    </location>
</feature>
<gene>
    <name evidence="4" type="ORF">DL237_14105</name>
</gene>
<feature type="domain" description="SGNH" evidence="3">
    <location>
        <begin position="383"/>
        <end position="453"/>
    </location>
</feature>
<sequence length="550" mass="59547">MSGHRCLFFISGYLISRLIIQERSRTGTFSYARFYVRRLRRLMPAAVVVIGASVVLLYPVLGKADQASFLQSIPFALFSLANINYYLEIGYFDTAAQFKPLLHTWSLAVEEQFYLIWPTMLLLLLRFGKAVLPVCLILLLISLGAAELWIGRDPSAAYYLLPFRAFELLTGAALALLMADKSPDYRDLTTGPALQSTLACVGLALILGSYFLLSETSRLPGALSLLPFIGTVLIIVYGASGPVGRFLTWRPIVWIGLISYSLYLVHWPLVVYLTYRLPYEPSIMLRLALFPASIALAAMSYYFVEQTFRDPAPAHRRFQNKPFLAGLTLTILMLSGVAGALKYDVFAGDGAQLATNVSEISVPYPGSPDGREFERLVPDAGVDARVLILGDSHAGHLDAGFREYVASQGIEVDVVDVPGCPPLFGVTRYYDGDAARRAREKVCRAHTAAKRALALSEDYDAGRPGVALVPDAGSSECAGRGRGQNGACRCLRKAGSGPIEAGVRGRLERHGGCDCGDGNVGDRVFAGAAAGTGSDAMPDAVFVGRRDCCG</sequence>
<feature type="domain" description="Acyltransferase 3" evidence="2">
    <location>
        <begin position="6"/>
        <end position="299"/>
    </location>
</feature>
<dbReference type="InterPro" id="IPR002656">
    <property type="entry name" value="Acyl_transf_3_dom"/>
</dbReference>
<proteinExistence type="predicted"/>
<feature type="transmembrane region" description="Helical" evidence="1">
    <location>
        <begin position="130"/>
        <end position="150"/>
    </location>
</feature>
<feature type="transmembrane region" description="Helical" evidence="1">
    <location>
        <begin position="283"/>
        <end position="303"/>
    </location>
</feature>
<dbReference type="GO" id="GO:0016020">
    <property type="term" value="C:membrane"/>
    <property type="evidence" value="ECO:0007669"/>
    <property type="project" value="TreeGrafter"/>
</dbReference>
<dbReference type="PANTHER" id="PTHR23028:SF53">
    <property type="entry name" value="ACYL_TRANSF_3 DOMAIN-CONTAINING PROTEIN"/>
    <property type="match status" value="1"/>
</dbReference>
<keyword evidence="4" id="KW-0808">Transferase</keyword>
<accession>A0A399J0K7</accession>
<dbReference type="InterPro" id="IPR050879">
    <property type="entry name" value="Acyltransferase_3"/>
</dbReference>
<keyword evidence="5" id="KW-1185">Reference proteome</keyword>
<feature type="transmembrane region" description="Helical" evidence="1">
    <location>
        <begin position="323"/>
        <end position="341"/>
    </location>
</feature>
<dbReference type="EMBL" id="QWJJ01000012">
    <property type="protein sequence ID" value="RII38069.1"/>
    <property type="molecule type" value="Genomic_DNA"/>
</dbReference>
<dbReference type="GO" id="GO:0009103">
    <property type="term" value="P:lipopolysaccharide biosynthetic process"/>
    <property type="evidence" value="ECO:0007669"/>
    <property type="project" value="TreeGrafter"/>
</dbReference>
<dbReference type="Pfam" id="PF01757">
    <property type="entry name" value="Acyl_transf_3"/>
    <property type="match status" value="1"/>
</dbReference>
<dbReference type="GO" id="GO:0016747">
    <property type="term" value="F:acyltransferase activity, transferring groups other than amino-acyl groups"/>
    <property type="evidence" value="ECO:0007669"/>
    <property type="project" value="InterPro"/>
</dbReference>